<dbReference type="EnsemblPlants" id="LPERR12G15330.2">
    <property type="protein sequence ID" value="LPERR12G15330.2"/>
    <property type="gene ID" value="LPERR12G15330"/>
</dbReference>
<dbReference type="GO" id="GO:0008270">
    <property type="term" value="F:zinc ion binding"/>
    <property type="evidence" value="ECO:0007669"/>
    <property type="project" value="UniProtKB-KW"/>
</dbReference>
<dbReference type="PROSITE" id="PS00518">
    <property type="entry name" value="ZF_RING_1"/>
    <property type="match status" value="1"/>
</dbReference>
<dbReference type="Proteomes" id="UP000032180">
    <property type="component" value="Chromosome 12"/>
</dbReference>
<dbReference type="Gramene" id="LPERR12G15330.2">
    <property type="protein sequence ID" value="LPERR12G15330.2"/>
    <property type="gene ID" value="LPERR12G15330"/>
</dbReference>
<evidence type="ECO:0000256" key="3">
    <source>
        <dbReference type="ARBA" id="ARBA00022833"/>
    </source>
</evidence>
<evidence type="ECO:0000256" key="5">
    <source>
        <dbReference type="SAM" id="MobiDB-lite"/>
    </source>
</evidence>
<name>A0A0D9Y193_9ORYZ</name>
<evidence type="ECO:0000256" key="2">
    <source>
        <dbReference type="ARBA" id="ARBA00022771"/>
    </source>
</evidence>
<sequence>MAGRGEEALAPERGGDGDDGDLAPAAIVAGGGGRRAEREENAVDRDRDGDEKEKEKKEDDDDGDGIAQANRWFKCPICFCPAQNPVVTVCGHILCEACLSDYMATSIVETTKCPLCQGPIQHLPRASELLSRIVSKLCLTEGKGDETSEKGEGIAFPIRGKRYSCKECNTPGFDLCGDCYLTGSTAEGRFNQKHTLAHEMSLNDSFLFPNVLNILNDRREAVQDNPGHEVDINHMFLFPDFVPRVDDAAVWEDDEEWEEDEEMGGGEDQDSGEE</sequence>
<dbReference type="GO" id="GO:0061630">
    <property type="term" value="F:ubiquitin protein ligase activity"/>
    <property type="evidence" value="ECO:0007669"/>
    <property type="project" value="TreeGrafter"/>
</dbReference>
<dbReference type="PANTHER" id="PTHR15898">
    <property type="entry name" value="BIFUNCTIONAL APOPTOSIS REGULATOR"/>
    <property type="match status" value="1"/>
</dbReference>
<dbReference type="Gene3D" id="3.30.40.10">
    <property type="entry name" value="Zinc/RING finger domain, C3HC4 (zinc finger)"/>
    <property type="match status" value="1"/>
</dbReference>
<dbReference type="InterPro" id="IPR013083">
    <property type="entry name" value="Znf_RING/FYVE/PHD"/>
</dbReference>
<dbReference type="Pfam" id="PF14634">
    <property type="entry name" value="zf-RING_5"/>
    <property type="match status" value="1"/>
</dbReference>
<reference evidence="8" key="2">
    <citation type="submission" date="2013-12" db="EMBL/GenBank/DDBJ databases">
        <authorList>
            <person name="Yu Y."/>
            <person name="Lee S."/>
            <person name="de Baynast K."/>
            <person name="Wissotski M."/>
            <person name="Liu L."/>
            <person name="Talag J."/>
            <person name="Goicoechea J."/>
            <person name="Angelova A."/>
            <person name="Jetty R."/>
            <person name="Kudrna D."/>
            <person name="Golser W."/>
            <person name="Rivera L."/>
            <person name="Zhang J."/>
            <person name="Wing R."/>
        </authorList>
    </citation>
    <scope>NUCLEOTIDE SEQUENCE</scope>
</reference>
<feature type="region of interest" description="Disordered" evidence="5">
    <location>
        <begin position="1"/>
        <end position="65"/>
    </location>
</feature>
<dbReference type="InterPro" id="IPR017907">
    <property type="entry name" value="Znf_RING_CS"/>
</dbReference>
<keyword evidence="2 4" id="KW-0863">Zinc-finger</keyword>
<dbReference type="PROSITE" id="PS50089">
    <property type="entry name" value="ZF_RING_2"/>
    <property type="match status" value="1"/>
</dbReference>
<organism evidence="7 8">
    <name type="scientific">Leersia perrieri</name>
    <dbReference type="NCBI Taxonomy" id="77586"/>
    <lineage>
        <taxon>Eukaryota</taxon>
        <taxon>Viridiplantae</taxon>
        <taxon>Streptophyta</taxon>
        <taxon>Embryophyta</taxon>
        <taxon>Tracheophyta</taxon>
        <taxon>Spermatophyta</taxon>
        <taxon>Magnoliopsida</taxon>
        <taxon>Liliopsida</taxon>
        <taxon>Poales</taxon>
        <taxon>Poaceae</taxon>
        <taxon>BOP clade</taxon>
        <taxon>Oryzoideae</taxon>
        <taxon>Oryzeae</taxon>
        <taxon>Oryzinae</taxon>
        <taxon>Leersia</taxon>
    </lineage>
</organism>
<dbReference type="SUPFAM" id="SSF57850">
    <property type="entry name" value="RING/U-box"/>
    <property type="match status" value="2"/>
</dbReference>
<accession>A0A0D9Y193</accession>
<keyword evidence="3" id="KW-0862">Zinc</keyword>
<reference evidence="7 8" key="1">
    <citation type="submission" date="2012-08" db="EMBL/GenBank/DDBJ databases">
        <title>Oryza genome evolution.</title>
        <authorList>
            <person name="Wing R.A."/>
        </authorList>
    </citation>
    <scope>NUCLEOTIDE SEQUENCE</scope>
</reference>
<evidence type="ECO:0000256" key="4">
    <source>
        <dbReference type="PROSITE-ProRule" id="PRU00175"/>
    </source>
</evidence>
<evidence type="ECO:0000313" key="7">
    <source>
        <dbReference type="EnsemblPlants" id="LPERR12G15330.2"/>
    </source>
</evidence>
<keyword evidence="8" id="KW-1185">Reference proteome</keyword>
<feature type="domain" description="RING-type" evidence="6">
    <location>
        <begin position="75"/>
        <end position="117"/>
    </location>
</feature>
<dbReference type="InterPro" id="IPR001841">
    <property type="entry name" value="Znf_RING"/>
</dbReference>
<dbReference type="GO" id="GO:0043161">
    <property type="term" value="P:proteasome-mediated ubiquitin-dependent protein catabolic process"/>
    <property type="evidence" value="ECO:0007669"/>
    <property type="project" value="TreeGrafter"/>
</dbReference>
<dbReference type="SMART" id="SM00184">
    <property type="entry name" value="RING"/>
    <property type="match status" value="1"/>
</dbReference>
<feature type="region of interest" description="Disordered" evidence="5">
    <location>
        <begin position="251"/>
        <end position="274"/>
    </location>
</feature>
<proteinExistence type="predicted"/>
<evidence type="ECO:0000313" key="8">
    <source>
        <dbReference type="Proteomes" id="UP000032180"/>
    </source>
</evidence>
<dbReference type="AlphaFoldDB" id="A0A0D9Y193"/>
<dbReference type="InterPro" id="IPR043145">
    <property type="entry name" value="Znf_ZZ_sf"/>
</dbReference>
<dbReference type="Gene3D" id="3.30.60.90">
    <property type="match status" value="1"/>
</dbReference>
<evidence type="ECO:0000256" key="1">
    <source>
        <dbReference type="ARBA" id="ARBA00022723"/>
    </source>
</evidence>
<protein>
    <recommendedName>
        <fullName evidence="6">RING-type domain-containing protein</fullName>
    </recommendedName>
</protein>
<keyword evidence="1" id="KW-0479">Metal-binding</keyword>
<dbReference type="PANTHER" id="PTHR15898:SF13">
    <property type="entry name" value="BIFUNCTIONAL APOPTOSIS REGULATOR"/>
    <property type="match status" value="1"/>
</dbReference>
<reference evidence="7" key="3">
    <citation type="submission" date="2015-04" db="UniProtKB">
        <authorList>
            <consortium name="EnsemblPlants"/>
        </authorList>
    </citation>
    <scope>IDENTIFICATION</scope>
</reference>
<feature type="compositionally biased region" description="Basic and acidic residues" evidence="5">
    <location>
        <begin position="34"/>
        <end position="57"/>
    </location>
</feature>
<evidence type="ECO:0000259" key="6">
    <source>
        <dbReference type="PROSITE" id="PS50089"/>
    </source>
</evidence>